<gene>
    <name evidence="2" type="ORF">BOTBODRAFT_105228</name>
</gene>
<dbReference type="GO" id="GO:0008408">
    <property type="term" value="F:3'-5' exonuclease activity"/>
    <property type="evidence" value="ECO:0007669"/>
    <property type="project" value="InterPro"/>
</dbReference>
<dbReference type="STRING" id="930990.A0A067N0P5"/>
<dbReference type="GO" id="GO:0006139">
    <property type="term" value="P:nucleobase-containing compound metabolic process"/>
    <property type="evidence" value="ECO:0007669"/>
    <property type="project" value="InterPro"/>
</dbReference>
<name>A0A067N0P5_BOTB1</name>
<dbReference type="GO" id="GO:0003676">
    <property type="term" value="F:nucleic acid binding"/>
    <property type="evidence" value="ECO:0007669"/>
    <property type="project" value="InterPro"/>
</dbReference>
<dbReference type="Proteomes" id="UP000027195">
    <property type="component" value="Unassembled WGS sequence"/>
</dbReference>
<dbReference type="PANTHER" id="PTHR43040:SF1">
    <property type="entry name" value="RIBONUCLEASE D"/>
    <property type="match status" value="1"/>
</dbReference>
<evidence type="ECO:0000313" key="3">
    <source>
        <dbReference type="Proteomes" id="UP000027195"/>
    </source>
</evidence>
<sequence>MADFSLCDTPSKLDAALVELRSATHIALDCEGQNLGQEGGKLSLISVSPISLKKDSPPIFLVDAVALDDRTLAPLFDLLRSNKPIKVVFDGRMDYSELAYRHGAQINGVLDLQLADIRSRTLRGESREGQLKRLSPYLHRGQVGGQPSAYASVHRLNGLESCAREHGVRTTPKLDGPFIHDNWMKRPLRDDSLEYAARDIRLLAGVYACFQEKSYMDECDLLLQSQKYVSLWDAPPRSHDTYKSHPLLPLDILQLPSSREALVECVGCKRRLTTQSFSKTGLRLPSKRRCWVCLAVSVQQHTKQQWDRDDDLDCEYSDEYSGFGDSYGNDSYHDFDRDNYGYDGDW</sequence>
<dbReference type="InterPro" id="IPR002562">
    <property type="entry name" value="3'-5'_exonuclease_dom"/>
</dbReference>
<protein>
    <recommendedName>
        <fullName evidence="1">3'-5' exonuclease domain-containing protein</fullName>
    </recommendedName>
</protein>
<dbReference type="InterPro" id="IPR036397">
    <property type="entry name" value="RNaseH_sf"/>
</dbReference>
<reference evidence="3" key="1">
    <citation type="journal article" date="2014" name="Proc. Natl. Acad. Sci. U.S.A.">
        <title>Extensive sampling of basidiomycete genomes demonstrates inadequacy of the white-rot/brown-rot paradigm for wood decay fungi.</title>
        <authorList>
            <person name="Riley R."/>
            <person name="Salamov A.A."/>
            <person name="Brown D.W."/>
            <person name="Nagy L.G."/>
            <person name="Floudas D."/>
            <person name="Held B.W."/>
            <person name="Levasseur A."/>
            <person name="Lombard V."/>
            <person name="Morin E."/>
            <person name="Otillar R."/>
            <person name="Lindquist E.A."/>
            <person name="Sun H."/>
            <person name="LaButti K.M."/>
            <person name="Schmutz J."/>
            <person name="Jabbour D."/>
            <person name="Luo H."/>
            <person name="Baker S.E."/>
            <person name="Pisabarro A.G."/>
            <person name="Walton J.D."/>
            <person name="Blanchette R.A."/>
            <person name="Henrissat B."/>
            <person name="Martin F."/>
            <person name="Cullen D."/>
            <person name="Hibbett D.S."/>
            <person name="Grigoriev I.V."/>
        </authorList>
    </citation>
    <scope>NUCLEOTIDE SEQUENCE [LARGE SCALE GENOMIC DNA]</scope>
    <source>
        <strain evidence="3">FD-172 SS1</strain>
    </source>
</reference>
<dbReference type="HOGENOM" id="CLU_072637_1_0_1"/>
<accession>A0A067N0P5</accession>
<dbReference type="OrthoDB" id="26838at2759"/>
<organism evidence="2 3">
    <name type="scientific">Botryobasidium botryosum (strain FD-172 SS1)</name>
    <dbReference type="NCBI Taxonomy" id="930990"/>
    <lineage>
        <taxon>Eukaryota</taxon>
        <taxon>Fungi</taxon>
        <taxon>Dikarya</taxon>
        <taxon>Basidiomycota</taxon>
        <taxon>Agaricomycotina</taxon>
        <taxon>Agaricomycetes</taxon>
        <taxon>Cantharellales</taxon>
        <taxon>Botryobasidiaceae</taxon>
        <taxon>Botryobasidium</taxon>
    </lineage>
</organism>
<dbReference type="SUPFAM" id="SSF53098">
    <property type="entry name" value="Ribonuclease H-like"/>
    <property type="match status" value="1"/>
</dbReference>
<evidence type="ECO:0000259" key="1">
    <source>
        <dbReference type="Pfam" id="PF01612"/>
    </source>
</evidence>
<evidence type="ECO:0000313" key="2">
    <source>
        <dbReference type="EMBL" id="KDQ17732.1"/>
    </source>
</evidence>
<dbReference type="InterPro" id="IPR012337">
    <property type="entry name" value="RNaseH-like_sf"/>
</dbReference>
<dbReference type="EMBL" id="KL198023">
    <property type="protein sequence ID" value="KDQ17732.1"/>
    <property type="molecule type" value="Genomic_DNA"/>
</dbReference>
<keyword evidence="3" id="KW-1185">Reference proteome</keyword>
<dbReference type="PANTHER" id="PTHR43040">
    <property type="entry name" value="RIBONUCLEASE D"/>
    <property type="match status" value="1"/>
</dbReference>
<proteinExistence type="predicted"/>
<dbReference type="Pfam" id="PF01612">
    <property type="entry name" value="DNA_pol_A_exo1"/>
    <property type="match status" value="1"/>
</dbReference>
<dbReference type="Gene3D" id="3.30.420.10">
    <property type="entry name" value="Ribonuclease H-like superfamily/Ribonuclease H"/>
    <property type="match status" value="1"/>
</dbReference>
<dbReference type="InParanoid" id="A0A067N0P5"/>
<feature type="domain" description="3'-5' exonuclease" evidence="1">
    <location>
        <begin position="8"/>
        <end position="212"/>
    </location>
</feature>
<dbReference type="AlphaFoldDB" id="A0A067N0P5"/>